<comment type="caution">
    <text evidence="2">The sequence shown here is derived from an EMBL/GenBank/DDBJ whole genome shotgun (WGS) entry which is preliminary data.</text>
</comment>
<reference evidence="2" key="2">
    <citation type="submission" date="2023-06" db="EMBL/GenBank/DDBJ databases">
        <authorList>
            <consortium name="Lawrence Berkeley National Laboratory"/>
            <person name="Haridas S."/>
            <person name="Hensen N."/>
            <person name="Bonometti L."/>
            <person name="Westerberg I."/>
            <person name="Brannstrom I.O."/>
            <person name="Guillou S."/>
            <person name="Cros-Aarteil S."/>
            <person name="Calhoun S."/>
            <person name="Kuo A."/>
            <person name="Mondo S."/>
            <person name="Pangilinan J."/>
            <person name="Riley R."/>
            <person name="Labutti K."/>
            <person name="Andreopoulos B."/>
            <person name="Lipzen A."/>
            <person name="Chen C."/>
            <person name="Yanf M."/>
            <person name="Daum C."/>
            <person name="Ng V."/>
            <person name="Clum A."/>
            <person name="Steindorff A."/>
            <person name="Ohm R."/>
            <person name="Martin F."/>
            <person name="Silar P."/>
            <person name="Natvig D."/>
            <person name="Lalanne C."/>
            <person name="Gautier V."/>
            <person name="Ament-Velasquez S.L."/>
            <person name="Kruys A."/>
            <person name="Hutchinson M.I."/>
            <person name="Powell A.J."/>
            <person name="Barry K."/>
            <person name="Miller A.N."/>
            <person name="Grigoriev I.V."/>
            <person name="Debuchy R."/>
            <person name="Gladieux P."/>
            <person name="Thoren M.H."/>
            <person name="Johannesson H."/>
        </authorList>
    </citation>
    <scope>NUCLEOTIDE SEQUENCE</scope>
    <source>
        <strain evidence="2">CBS 955.72</strain>
    </source>
</reference>
<feature type="chain" id="PRO_5042585383" evidence="1">
    <location>
        <begin position="21"/>
        <end position="148"/>
    </location>
</feature>
<accession>A0AAJ0HT07</accession>
<dbReference type="Proteomes" id="UP001275084">
    <property type="component" value="Unassembled WGS sequence"/>
</dbReference>
<gene>
    <name evidence="2" type="ORF">B0T25DRAFT_473952</name>
</gene>
<sequence>MQFTTTFAGIASVLVTLVSATPAQAGAEIIARQSPTGASVTSFSVVRNATHVNYAATIAIAPGGSPLAYTHATAGTTVPTSSGFWTSSNPNALFRFNRVPLPSPGQYRLLLTVAQSGTSFNFDYFSPVSDWAGTGTTIYTGPSSFSLD</sequence>
<proteinExistence type="predicted"/>
<keyword evidence="1" id="KW-0732">Signal</keyword>
<keyword evidence="3" id="KW-1185">Reference proteome</keyword>
<protein>
    <submittedName>
        <fullName evidence="2">Uncharacterized protein</fullName>
    </submittedName>
</protein>
<name>A0AAJ0HT07_9PEZI</name>
<feature type="signal peptide" evidence="1">
    <location>
        <begin position="1"/>
        <end position="20"/>
    </location>
</feature>
<dbReference type="EMBL" id="JAUIQD010000002">
    <property type="protein sequence ID" value="KAK3360628.1"/>
    <property type="molecule type" value="Genomic_DNA"/>
</dbReference>
<evidence type="ECO:0000313" key="3">
    <source>
        <dbReference type="Proteomes" id="UP001275084"/>
    </source>
</evidence>
<reference evidence="2" key="1">
    <citation type="journal article" date="2023" name="Mol. Phylogenet. Evol.">
        <title>Genome-scale phylogeny and comparative genomics of the fungal order Sordariales.</title>
        <authorList>
            <person name="Hensen N."/>
            <person name="Bonometti L."/>
            <person name="Westerberg I."/>
            <person name="Brannstrom I.O."/>
            <person name="Guillou S."/>
            <person name="Cros-Aarteil S."/>
            <person name="Calhoun S."/>
            <person name="Haridas S."/>
            <person name="Kuo A."/>
            <person name="Mondo S."/>
            <person name="Pangilinan J."/>
            <person name="Riley R."/>
            <person name="LaButti K."/>
            <person name="Andreopoulos B."/>
            <person name="Lipzen A."/>
            <person name="Chen C."/>
            <person name="Yan M."/>
            <person name="Daum C."/>
            <person name="Ng V."/>
            <person name="Clum A."/>
            <person name="Steindorff A."/>
            <person name="Ohm R.A."/>
            <person name="Martin F."/>
            <person name="Silar P."/>
            <person name="Natvig D.O."/>
            <person name="Lalanne C."/>
            <person name="Gautier V."/>
            <person name="Ament-Velasquez S.L."/>
            <person name="Kruys A."/>
            <person name="Hutchinson M.I."/>
            <person name="Powell A.J."/>
            <person name="Barry K."/>
            <person name="Miller A.N."/>
            <person name="Grigoriev I.V."/>
            <person name="Debuchy R."/>
            <person name="Gladieux P."/>
            <person name="Hiltunen Thoren M."/>
            <person name="Johannesson H."/>
        </authorList>
    </citation>
    <scope>NUCLEOTIDE SEQUENCE</scope>
    <source>
        <strain evidence="2">CBS 955.72</strain>
    </source>
</reference>
<evidence type="ECO:0000256" key="1">
    <source>
        <dbReference type="SAM" id="SignalP"/>
    </source>
</evidence>
<dbReference type="AlphaFoldDB" id="A0AAJ0HT07"/>
<evidence type="ECO:0000313" key="2">
    <source>
        <dbReference type="EMBL" id="KAK3360628.1"/>
    </source>
</evidence>
<organism evidence="2 3">
    <name type="scientific">Lasiosphaeria hispida</name>
    <dbReference type="NCBI Taxonomy" id="260671"/>
    <lineage>
        <taxon>Eukaryota</taxon>
        <taxon>Fungi</taxon>
        <taxon>Dikarya</taxon>
        <taxon>Ascomycota</taxon>
        <taxon>Pezizomycotina</taxon>
        <taxon>Sordariomycetes</taxon>
        <taxon>Sordariomycetidae</taxon>
        <taxon>Sordariales</taxon>
        <taxon>Lasiosphaeriaceae</taxon>
        <taxon>Lasiosphaeria</taxon>
    </lineage>
</organism>